<keyword evidence="2 7" id="KW-0808">Transferase</keyword>
<evidence type="ECO:0000256" key="2">
    <source>
        <dbReference type="ARBA" id="ARBA00022679"/>
    </source>
</evidence>
<dbReference type="NCBIfam" id="NF006932">
    <property type="entry name" value="PRK09417.1"/>
    <property type="match status" value="1"/>
</dbReference>
<dbReference type="InterPro" id="IPR036425">
    <property type="entry name" value="MoaB/Mog-like_dom_sf"/>
</dbReference>
<dbReference type="Gene3D" id="3.40.980.10">
    <property type="entry name" value="MoaB/Mog-like domain"/>
    <property type="match status" value="1"/>
</dbReference>
<evidence type="ECO:0000313" key="7">
    <source>
        <dbReference type="EMBL" id="ANV80683.1"/>
    </source>
</evidence>
<dbReference type="FunFam" id="3.40.980.10:FF:000005">
    <property type="entry name" value="Molybdopterin biosynthesis mog protein"/>
    <property type="match status" value="1"/>
</dbReference>
<keyword evidence="4" id="KW-0067">ATP-binding</keyword>
<reference evidence="7" key="2">
    <citation type="journal article" date="2015" name="ISME J.">
        <title>A new class of marine Euryarchaeota group II from the Mediterranean deep chlorophyll maximum.</title>
        <authorList>
            <person name="Martin-Cuadrado A.B."/>
            <person name="Garcia-Heredia I."/>
            <person name="Molto A.G."/>
            <person name="Lopez-Ubeda R."/>
            <person name="Kimes N."/>
            <person name="Lopez-Garcia P."/>
            <person name="Moreira D."/>
            <person name="Rodriguez-Valera F."/>
        </authorList>
    </citation>
    <scope>NUCLEOTIDE SEQUENCE</scope>
</reference>
<dbReference type="GO" id="GO:0006777">
    <property type="term" value="P:Mo-molybdopterin cofactor biosynthetic process"/>
    <property type="evidence" value="ECO:0007669"/>
    <property type="project" value="UniProtKB-KW"/>
</dbReference>
<name>A0A1B1TEI5_9ARCH</name>
<keyword evidence="3" id="KW-0547">Nucleotide-binding</keyword>
<dbReference type="SUPFAM" id="SSF53218">
    <property type="entry name" value="Molybdenum cofactor biosynthesis proteins"/>
    <property type="match status" value="1"/>
</dbReference>
<accession>A0A1B1TEI5</accession>
<dbReference type="AlphaFoldDB" id="A0A1B1TEI5"/>
<organism evidence="7">
    <name type="scientific">uncultured Poseidoniia archaeon</name>
    <dbReference type="NCBI Taxonomy" id="1697135"/>
    <lineage>
        <taxon>Archaea</taxon>
        <taxon>Methanobacteriati</taxon>
        <taxon>Thermoplasmatota</taxon>
        <taxon>Candidatus Poseidoniia</taxon>
        <taxon>environmental samples</taxon>
    </lineage>
</organism>
<dbReference type="InterPro" id="IPR001453">
    <property type="entry name" value="MoaB/Mog_dom"/>
</dbReference>
<evidence type="ECO:0000259" key="6">
    <source>
        <dbReference type="SMART" id="SM00852"/>
    </source>
</evidence>
<dbReference type="PANTHER" id="PTHR43764">
    <property type="entry name" value="MOLYBDENUM COFACTOR BIOSYNTHESIS"/>
    <property type="match status" value="1"/>
</dbReference>
<reference evidence="7" key="1">
    <citation type="submission" date="2014-11" db="EMBL/GenBank/DDBJ databases">
        <authorList>
            <person name="Zhu J."/>
            <person name="Qi W."/>
            <person name="Song R."/>
        </authorList>
    </citation>
    <scope>NUCLEOTIDE SEQUENCE</scope>
</reference>
<dbReference type="CDD" id="cd00886">
    <property type="entry name" value="MogA_MoaB"/>
    <property type="match status" value="1"/>
</dbReference>
<comment type="pathway">
    <text evidence="1">Cofactor biosynthesis; molybdopterin biosynthesis.</text>
</comment>
<dbReference type="GO" id="GO:0016779">
    <property type="term" value="F:nucleotidyltransferase activity"/>
    <property type="evidence" value="ECO:0007669"/>
    <property type="project" value="UniProtKB-KW"/>
</dbReference>
<sequence length="182" mass="20233">MSNLDVCRFGILTASDRAAKGIYEDKSGPEIENFLKEVLTSPWEIYRSLTADKKEDIENGIIELIDKKMCNVVITTGGTGPAIRDVTPEATESVCERILPGFGEEMRRISLEYVPTAVLSRQTAGIRGKCLVINLPGSPRSIREILDRIFASIPYCIDLIGGPYIDTNPKLIKSFRPENKKE</sequence>
<dbReference type="InterPro" id="IPR008284">
    <property type="entry name" value="MoCF_biosynth_CS"/>
</dbReference>
<feature type="domain" description="MoaB/Mog" evidence="6">
    <location>
        <begin position="10"/>
        <end position="156"/>
    </location>
</feature>
<keyword evidence="7" id="KW-0548">Nucleotidyltransferase</keyword>
<keyword evidence="5" id="KW-0501">Molybdenum cofactor biosynthesis</keyword>
<dbReference type="InterPro" id="IPR051920">
    <property type="entry name" value="MPT_Adenylyltrnsfr/MoaC-Rel"/>
</dbReference>
<dbReference type="NCBIfam" id="TIGR00177">
    <property type="entry name" value="molyb_syn"/>
    <property type="match status" value="1"/>
</dbReference>
<evidence type="ECO:0000256" key="1">
    <source>
        <dbReference type="ARBA" id="ARBA00005046"/>
    </source>
</evidence>
<evidence type="ECO:0000256" key="4">
    <source>
        <dbReference type="ARBA" id="ARBA00022840"/>
    </source>
</evidence>
<dbReference type="PROSITE" id="PS01078">
    <property type="entry name" value="MOCF_BIOSYNTHESIS_1"/>
    <property type="match status" value="1"/>
</dbReference>
<dbReference type="GO" id="GO:0005524">
    <property type="term" value="F:ATP binding"/>
    <property type="evidence" value="ECO:0007669"/>
    <property type="project" value="UniProtKB-KW"/>
</dbReference>
<protein>
    <submittedName>
        <fullName evidence="7">Molybdopterin adenylyltransferase (MogA)</fullName>
    </submittedName>
</protein>
<proteinExistence type="predicted"/>
<dbReference type="SMART" id="SM00852">
    <property type="entry name" value="MoCF_biosynth"/>
    <property type="match status" value="1"/>
</dbReference>
<dbReference type="PANTHER" id="PTHR43764:SF1">
    <property type="entry name" value="MOLYBDOPTERIN MOLYBDOTRANSFERASE"/>
    <property type="match status" value="1"/>
</dbReference>
<evidence type="ECO:0000256" key="5">
    <source>
        <dbReference type="ARBA" id="ARBA00023150"/>
    </source>
</evidence>
<dbReference type="EMBL" id="KP211901">
    <property type="protein sequence ID" value="ANV80683.1"/>
    <property type="molecule type" value="Genomic_DNA"/>
</dbReference>
<dbReference type="Pfam" id="PF00994">
    <property type="entry name" value="MoCF_biosynth"/>
    <property type="match status" value="1"/>
</dbReference>
<evidence type="ECO:0000256" key="3">
    <source>
        <dbReference type="ARBA" id="ARBA00022741"/>
    </source>
</evidence>